<reference evidence="1" key="1">
    <citation type="submission" date="2022-04" db="EMBL/GenBank/DDBJ databases">
        <title>Jade perch genome.</title>
        <authorList>
            <person name="Chao B."/>
        </authorList>
    </citation>
    <scope>NUCLEOTIDE SEQUENCE</scope>
    <source>
        <strain evidence="1">CB-2022</strain>
    </source>
</reference>
<protein>
    <submittedName>
        <fullName evidence="1">Uncharacterized protein</fullName>
    </submittedName>
</protein>
<accession>A0ACB8WPC6</accession>
<proteinExistence type="predicted"/>
<comment type="caution">
    <text evidence="1">The sequence shown here is derived from an EMBL/GenBank/DDBJ whole genome shotgun (WGS) entry which is preliminary data.</text>
</comment>
<sequence>MTSPIHPSLDACQPGAARAVSMETSNKRARAPHSSIHLRGARSPENKPAPELCRSFITLKQRAILQTPTPIYADEQSAQLHSPHSARPGQEHSWPDLVEPVDRRMEQRSPPRARFLRKHAQCIYNSELSAPGCVGGETSSSLCRHRGPDLNRPDRTGWYWTAQNRTCFQSSVSGSLGLIDSFRRVHTEWADSRRYQALSTLGMLPDAQDGTPIKPPGSGYLSGYRLRSRLQRDRHIRNIRPNIILILTDDQDIELGSMQAMNKTRRIMEKGGTHFSNAFSTTPMCARCPSRSSILTGKYVHNHHTYTNNENCSSPSWQAHHEPHTFAVHLNSSGYRTAYFGKYLNEYNGSYVPPGWREWVALVKNSRFYNYTLCRNGVREKHSSDYSKDYLTDIITNDSINYFRMSKRMYPHRPIMMVLSHVAPHGPEDSAPQYSSAFPNASQHITPSYNYAPNADKHWILRYTGPMKPVHMQFTNMLQRRRMQTLLSVDDSVEKVYNMLVETGELDNTYLIYTSDHGYHIGQFGLVKGKSMPYEFDIRVPFYIRGPNVEQGAINPHIVLNIDLAPTLLDMAGVDIPAEMDGKSILKLLDTDRPVNRFQLNKKGKMWRDSFLVERGKPPHKRADGKEMAQEENFLPKYQRVKDLCQKAEYQTSCQQPGQKWQCVEDPTGKLRLYKCKGMASLYAPRMQALMASSTSQLSPTSNSDSCDCSNVGFKTSVLKRKRLLTKKKIKSSKTVSRKRWARSVSFELDGDLYAVDLEDGYRPLGSRNSSWARDRRRETGSEDDTEEFSGMGVTAKPTASNKLTPPASLKVTYRCSILMNDTVRCDGGLYKSLQAWKDHKLHIEHEIETLQTKIKNLREVKGHLKKVRPEECQCDTPSYLLKNKEIFRLNTGRMHSLRMPSKQKSQWLQKEQKRRKKLRKFLKRLQNNDTCSMPGLTCFTHDNHHWQTAPFWTMGPFCACTSANNNTYWCLRTINDTHNFLFCEFATGFLEYFDLNTDPYQLINAVSTLDRNALNLMHQQLMDLRGCKGHKQCNPEKGGKERNYFSEYRPVHRRKRPKVKKPSSKSLSDWVEILEPRSRERMYVNLTTGECGWDPPPGVPVRQADGNQWWELFDPQSGRFYYYNSTGRRTVWHRPQGADIVPLSQLQAMRRCSEAKRAGGGADRHHHSTTGSISSAGSLGRCTPLPEQDGDSPIPRGPETNEEAANPELDPAVDSRMQGDGSSGEYSTDGSKDSQRDASQRWQPAPGSKAAMLVKVNSMNRSQPSPGSQQHLQHSGHSKANTFTLHPSSNKAQGGNLSSTQGYKTAPSGKMAADTRQAHHLRKASNGSFCLVTSDGSHPSPLLHRSQTSTPRPVSPQYGCTAPIYDEPVSDSPIYDEPPTDMEVEGAHLYNGQPLSRLTPTHSLQKSRHLQHPGSSHPGSRHRRNPSSSDYSPAGLECIKHMVNVDPKQGLLSGSPVPTRTPSPTSRQDPVLTQPQPHPQPQAHSLPQARGQLRDREPGTPGPSTLDKKQSWRVLEATVQRAMEARHSRQSSQASQDFPSSTTQATANYQDSGYSTGPSPSLRRKSRRRVGAGGGAGGRPGSVGSSGELCALNERLMAEMREVVSRSNTMREVRAGLDPEMGERVVIPRTRSPADSLRWYGGGAGGSAGRCTSREDLTPRSLSRAGTHGNPALTPLDIPGRQKRTYEKVDTLEMSVNSQASLSSPETPGPPSQNLNGCRTCAVGRPGIADYNGHSPSITCHPLTTIHLPHAAGAVYSYAISVLGHLGPMPAQRDSGHGFPLSGRRAAAAHMAQAWQGPEEKEELAGTLELQAQLESRKKGMVDGRTASLGPHRPATHDNREGGDGAGGRACGSTYQLSYATLRQPPPPDMGMEDWASKHLNMHTQGLFRRRVSIANMLSWNRGSIKKPMLVTSNRAVRKEACEMFKLVQAYMGDRPSRLDRRHCALLIVTKCWDMPGLRDELYVQLVRQTTGNASPRSLAAGWELMAVSLAFFAPSPKFRCYLEGYIQRHTEPTSDKKLTQFILEQQELKLKKNSKSRKKRKQNTDEEEGLPISTYAKFCHRKLQKVAITGGKKGLRKPTLEEIDHSRRAIVTPSLFGSSLDEVMERQSELFPDRKLPWVQVQLSQYVLALGGAQTEGIFRVPGDIDEVNALKLQVDQWRIPENLSDPNVPASLMKLWYRELEEPLIPMNFYKQCVSNCDDPVAAIAVVQSLPELNRLVLYYFIHFLQVFAQPSNVAITKMDVNNLAMVMAPNCLRCQSDDPRIIFENTRKEMSFLRMLIVHLDTSFIEGSLDVGSMSKTPPTRRGISFEVGAQLEARDSLKNWYAANIEKIDYEGEKVLIHYRQWSHRYDEWFDWTSPYLRPVERVQLRRQGLQDDPPLPRGGVGGKSRSTERNMVRRAPNRRDRRPQENGGPKNKRARRSTSDQEEDSNSEDEEREERMVNEKNKKINGEVEAAPAIKQEEEMSQQTDQSNPRDAEKGTGLTNGVKVEEDNEQKEERCHMNGDVKKEEVETERSGTKPYTESPKPYTESPTQTSAQTEQVSVSMTTTESNGNVEQKLNVQSESSQPAADVPPPQPVKLYRVIKNQPPPVLSINLDHNPFKCSAPGCTKSFRKAKLLHYHMKYYHGEEQPPEEDRSPTRSVQTRASEKQVTATGLDGPKRRRTISASMHSVGGATAPRGEVKTAGRRTSAPPVVNTQSHQQRALLREKCKENQLDRNGCQQQDKDSDKSGFDIGSVKDKLKEKTKQKDFLRIKLKKKKKKKKAKSDEDSISDWSTDSCGWSDDDFGVDLDVTTPPLSVDSGAVDTNDQEIVRCICEVEEENDFMIQCEDCLCWQHGTCMGLLEDNVPDRYTCYICRDPPGQRQSLRYWYDREWLSNGHMYGLSFLEENYSHQNAKKITTTHQLLGDVHHVVEILNGLQLKMSILQSNNPDLQLWRQPWKHLERSRISSDSFRGSDAAPSPVTPDEDMSRGEILMSNALEKLSRAATAATSSSSCSSSPFPSFQDSYITSEHCYQKPRAYYPAVEQRLVVETRQGSELEDSMRSTEELLEREQRYGSLLETDKPKSTPTNYKVSFGGSWSQTETREEGRRDPVEAADNSQHQQRQINLLDHIDAVQDEVSHRMDFIERELDVLESWLDYTGELEPPEPLARLPQLKQRMKRLLTQLSKVQQIALYSST</sequence>
<dbReference type="Proteomes" id="UP000831701">
    <property type="component" value="Chromosome 7"/>
</dbReference>
<dbReference type="EMBL" id="CM041537">
    <property type="protein sequence ID" value="KAI3369520.1"/>
    <property type="molecule type" value="Genomic_DNA"/>
</dbReference>
<keyword evidence="2" id="KW-1185">Reference proteome</keyword>
<organism evidence="1 2">
    <name type="scientific">Scortum barcoo</name>
    <name type="common">barcoo grunter</name>
    <dbReference type="NCBI Taxonomy" id="214431"/>
    <lineage>
        <taxon>Eukaryota</taxon>
        <taxon>Metazoa</taxon>
        <taxon>Chordata</taxon>
        <taxon>Craniata</taxon>
        <taxon>Vertebrata</taxon>
        <taxon>Euteleostomi</taxon>
        <taxon>Actinopterygii</taxon>
        <taxon>Neopterygii</taxon>
        <taxon>Teleostei</taxon>
        <taxon>Neoteleostei</taxon>
        <taxon>Acanthomorphata</taxon>
        <taxon>Eupercaria</taxon>
        <taxon>Centrarchiformes</taxon>
        <taxon>Terapontoidei</taxon>
        <taxon>Terapontidae</taxon>
        <taxon>Scortum</taxon>
    </lineage>
</organism>
<evidence type="ECO:0000313" key="1">
    <source>
        <dbReference type="EMBL" id="KAI3369520.1"/>
    </source>
</evidence>
<gene>
    <name evidence="1" type="ORF">L3Q82_007730</name>
</gene>
<name>A0ACB8WPC6_9TELE</name>
<evidence type="ECO:0000313" key="2">
    <source>
        <dbReference type="Proteomes" id="UP000831701"/>
    </source>
</evidence>